<reference evidence="1" key="1">
    <citation type="journal article" date="2023" name="Mol. Biol. Evol.">
        <title>Third-Generation Sequencing Reveals the Adaptive Role of the Epigenome in Three Deep-Sea Polychaetes.</title>
        <authorList>
            <person name="Perez M."/>
            <person name="Aroh O."/>
            <person name="Sun Y."/>
            <person name="Lan Y."/>
            <person name="Juniper S.K."/>
            <person name="Young C.R."/>
            <person name="Angers B."/>
            <person name="Qian P.Y."/>
        </authorList>
    </citation>
    <scope>NUCLEOTIDE SEQUENCE</scope>
    <source>
        <strain evidence="1">P08H-3</strain>
    </source>
</reference>
<evidence type="ECO:0000313" key="1">
    <source>
        <dbReference type="EMBL" id="KAK2161053.1"/>
    </source>
</evidence>
<dbReference type="AlphaFoldDB" id="A0AAD9JYY4"/>
<organism evidence="1 2">
    <name type="scientific">Paralvinella palmiformis</name>
    <dbReference type="NCBI Taxonomy" id="53620"/>
    <lineage>
        <taxon>Eukaryota</taxon>
        <taxon>Metazoa</taxon>
        <taxon>Spiralia</taxon>
        <taxon>Lophotrochozoa</taxon>
        <taxon>Annelida</taxon>
        <taxon>Polychaeta</taxon>
        <taxon>Sedentaria</taxon>
        <taxon>Canalipalpata</taxon>
        <taxon>Terebellida</taxon>
        <taxon>Terebelliformia</taxon>
        <taxon>Alvinellidae</taxon>
        <taxon>Paralvinella</taxon>
    </lineage>
</organism>
<evidence type="ECO:0000313" key="2">
    <source>
        <dbReference type="Proteomes" id="UP001208570"/>
    </source>
</evidence>
<accession>A0AAD9JYY4</accession>
<gene>
    <name evidence="1" type="ORF">LSH36_122g08045</name>
</gene>
<comment type="caution">
    <text evidence="1">The sequence shown here is derived from an EMBL/GenBank/DDBJ whole genome shotgun (WGS) entry which is preliminary data.</text>
</comment>
<protein>
    <submittedName>
        <fullName evidence="1">Uncharacterized protein</fullName>
    </submittedName>
</protein>
<dbReference type="EMBL" id="JAODUP010000122">
    <property type="protein sequence ID" value="KAK2161053.1"/>
    <property type="molecule type" value="Genomic_DNA"/>
</dbReference>
<proteinExistence type="predicted"/>
<name>A0AAD9JYY4_9ANNE</name>
<sequence length="59" mass="6795">MCWYPFYTVRPALIISMCLSQSSKHISARRTNHYRLRYSPLGSLSQIGEKSVSGLLRAY</sequence>
<keyword evidence="2" id="KW-1185">Reference proteome</keyword>
<dbReference type="Proteomes" id="UP001208570">
    <property type="component" value="Unassembled WGS sequence"/>
</dbReference>